<protein>
    <recommendedName>
        <fullName evidence="2">Gliding motility lipoprotein GldH</fullName>
    </recommendedName>
</protein>
<organism evidence="1">
    <name type="scientific">bioreactor metagenome</name>
    <dbReference type="NCBI Taxonomy" id="1076179"/>
    <lineage>
        <taxon>unclassified sequences</taxon>
        <taxon>metagenomes</taxon>
        <taxon>ecological metagenomes</taxon>
    </lineage>
</organism>
<evidence type="ECO:0008006" key="2">
    <source>
        <dbReference type="Google" id="ProtNLM"/>
    </source>
</evidence>
<reference evidence="1" key="1">
    <citation type="submission" date="2019-08" db="EMBL/GenBank/DDBJ databases">
        <authorList>
            <person name="Kucharzyk K."/>
            <person name="Murdoch R.W."/>
            <person name="Higgins S."/>
            <person name="Loffler F."/>
        </authorList>
    </citation>
    <scope>NUCLEOTIDE SEQUENCE</scope>
</reference>
<comment type="caution">
    <text evidence="1">The sequence shown here is derived from an EMBL/GenBank/DDBJ whole genome shotgun (WGS) entry which is preliminary data.</text>
</comment>
<accession>A0A644XFN6</accession>
<proteinExistence type="predicted"/>
<dbReference type="AlphaFoldDB" id="A0A644XFN6"/>
<dbReference type="Pfam" id="PF14109">
    <property type="entry name" value="GldH_lipo"/>
    <property type="match status" value="1"/>
</dbReference>
<dbReference type="EMBL" id="VSSQ01002377">
    <property type="protein sequence ID" value="MPM15046.1"/>
    <property type="molecule type" value="Genomic_DNA"/>
</dbReference>
<evidence type="ECO:0000313" key="1">
    <source>
        <dbReference type="EMBL" id="MPM15046.1"/>
    </source>
</evidence>
<sequence>MKGKIVAGLLLFMLVSCGQNKNESQSFYYGFTNNSWETGQTVSFPFGVSDTTLHYNVHGKLRYTNSFTFSTLDMSVSLLTPSGSSRFRKIHLRMTSNDGEKVGNSVDDYLEIPFDVYDSVRFAETGEWVLKFNHNMPVDINRGIVGMEIFIDSKK</sequence>
<name>A0A644XFN6_9ZZZZ</name>
<gene>
    <name evidence="1" type="ORF">SDC9_61411</name>
</gene>
<dbReference type="InterPro" id="IPR020018">
    <property type="entry name" value="Motility-assoc_lipoprot_GldH"/>
</dbReference>
<dbReference type="PROSITE" id="PS51257">
    <property type="entry name" value="PROKAR_LIPOPROTEIN"/>
    <property type="match status" value="1"/>
</dbReference>